<dbReference type="AlphaFoldDB" id="A0A371J1R4"/>
<evidence type="ECO:0008006" key="4">
    <source>
        <dbReference type="Google" id="ProtNLM"/>
    </source>
</evidence>
<gene>
    <name evidence="2" type="ORF">CHL78_012260</name>
</gene>
<dbReference type="EMBL" id="NOJY02000021">
    <property type="protein sequence ID" value="RDY26719.1"/>
    <property type="molecule type" value="Genomic_DNA"/>
</dbReference>
<evidence type="ECO:0000313" key="2">
    <source>
        <dbReference type="EMBL" id="RDY26719.1"/>
    </source>
</evidence>
<sequence>MDFWNYIFIAMGIGEIIGIKVRRSTGYRNKKYLSKLELKYGNIDTDRAIKYDFLCNYIHAGVLILLGLLIRDMMMAITSIITVTVLSVIGYYIFRKRYITVNENN</sequence>
<evidence type="ECO:0000313" key="3">
    <source>
        <dbReference type="Proteomes" id="UP000215694"/>
    </source>
</evidence>
<keyword evidence="1" id="KW-1133">Transmembrane helix</keyword>
<feature type="transmembrane region" description="Helical" evidence="1">
    <location>
        <begin position="76"/>
        <end position="94"/>
    </location>
</feature>
<dbReference type="Proteomes" id="UP000215694">
    <property type="component" value="Unassembled WGS sequence"/>
</dbReference>
<dbReference type="RefSeq" id="WP_094366668.1">
    <property type="nucleotide sequence ID" value="NZ_NOJY02000021.1"/>
</dbReference>
<name>A0A371J1R4_9FIRM</name>
<proteinExistence type="predicted"/>
<evidence type="ECO:0000256" key="1">
    <source>
        <dbReference type="SAM" id="Phobius"/>
    </source>
</evidence>
<reference evidence="2 3" key="1">
    <citation type="journal article" date="2017" name="Genome Announc.">
        <title>Draft Genome Sequence of Romboutsia weinsteinii sp. nov. Strain CCRI-19649(T) Isolated from Surface Water.</title>
        <authorList>
            <person name="Maheux A.F."/>
            <person name="Boudreau D.K."/>
            <person name="Berube E."/>
            <person name="Boissinot M."/>
            <person name="Cantin P."/>
            <person name="Raymond F."/>
            <person name="Corbeil J."/>
            <person name="Omar R.F."/>
            <person name="Bergeron M.G."/>
        </authorList>
    </citation>
    <scope>NUCLEOTIDE SEQUENCE [LARGE SCALE GENOMIC DNA]</scope>
    <source>
        <strain evidence="2 3">CCRI-19649</strain>
    </source>
</reference>
<feature type="transmembrane region" description="Helical" evidence="1">
    <location>
        <begin position="53"/>
        <end position="70"/>
    </location>
</feature>
<dbReference type="OrthoDB" id="1758103at2"/>
<keyword evidence="1" id="KW-0812">Transmembrane</keyword>
<comment type="caution">
    <text evidence="2">The sequence shown here is derived from an EMBL/GenBank/DDBJ whole genome shotgun (WGS) entry which is preliminary data.</text>
</comment>
<feature type="transmembrane region" description="Helical" evidence="1">
    <location>
        <begin position="6"/>
        <end position="22"/>
    </location>
</feature>
<accession>A0A371J1R4</accession>
<keyword evidence="1" id="KW-0472">Membrane</keyword>
<keyword evidence="3" id="KW-1185">Reference proteome</keyword>
<protein>
    <recommendedName>
        <fullName evidence="4">DUF3784 domain-containing protein</fullName>
    </recommendedName>
</protein>
<organism evidence="2 3">
    <name type="scientific">Romboutsia weinsteinii</name>
    <dbReference type="NCBI Taxonomy" id="2020949"/>
    <lineage>
        <taxon>Bacteria</taxon>
        <taxon>Bacillati</taxon>
        <taxon>Bacillota</taxon>
        <taxon>Clostridia</taxon>
        <taxon>Peptostreptococcales</taxon>
        <taxon>Peptostreptococcaceae</taxon>
        <taxon>Romboutsia</taxon>
    </lineage>
</organism>